<dbReference type="InterPro" id="IPR022398">
    <property type="entry name" value="Peptidase_S8_His-AS"/>
</dbReference>
<evidence type="ECO:0000256" key="5">
    <source>
        <dbReference type="ARBA" id="ARBA00022825"/>
    </source>
</evidence>
<dbReference type="PRINTS" id="PR00723">
    <property type="entry name" value="SUBTILISIN"/>
</dbReference>
<organism evidence="12 13">
    <name type="scientific">Nepenthes gracilis</name>
    <name type="common">Slender pitcher plant</name>
    <dbReference type="NCBI Taxonomy" id="150966"/>
    <lineage>
        <taxon>Eukaryota</taxon>
        <taxon>Viridiplantae</taxon>
        <taxon>Streptophyta</taxon>
        <taxon>Embryophyta</taxon>
        <taxon>Tracheophyta</taxon>
        <taxon>Spermatophyta</taxon>
        <taxon>Magnoliopsida</taxon>
        <taxon>eudicotyledons</taxon>
        <taxon>Gunneridae</taxon>
        <taxon>Pentapetalae</taxon>
        <taxon>Caryophyllales</taxon>
        <taxon>Nepenthaceae</taxon>
        <taxon>Nepenthes</taxon>
    </lineage>
</organism>
<evidence type="ECO:0000256" key="6">
    <source>
        <dbReference type="PIRSR" id="PIRSR615500-1"/>
    </source>
</evidence>
<evidence type="ECO:0000259" key="8">
    <source>
        <dbReference type="Pfam" id="PF00082"/>
    </source>
</evidence>
<dbReference type="Gene3D" id="3.40.50.200">
    <property type="entry name" value="Peptidase S8/S53 domain"/>
    <property type="match status" value="1"/>
</dbReference>
<dbReference type="Pfam" id="PF17766">
    <property type="entry name" value="fn3_6"/>
    <property type="match status" value="1"/>
</dbReference>
<dbReference type="CDD" id="cd04852">
    <property type="entry name" value="Peptidases_S8_3"/>
    <property type="match status" value="1"/>
</dbReference>
<dbReference type="InterPro" id="IPR003137">
    <property type="entry name" value="PA_domain"/>
</dbReference>
<dbReference type="InterPro" id="IPR023828">
    <property type="entry name" value="Peptidase_S8_Ser-AS"/>
</dbReference>
<feature type="active site" description="Charge relay system" evidence="6 7">
    <location>
        <position position="137"/>
    </location>
</feature>
<dbReference type="InterPro" id="IPR041469">
    <property type="entry name" value="Subtilisin-like_FN3"/>
</dbReference>
<dbReference type="Gene3D" id="2.60.40.2310">
    <property type="match status" value="1"/>
</dbReference>
<dbReference type="Gene3D" id="3.30.70.80">
    <property type="entry name" value="Peptidase S8 propeptide/proteinase inhibitor I9"/>
    <property type="match status" value="1"/>
</dbReference>
<evidence type="ECO:0000313" key="13">
    <source>
        <dbReference type="Proteomes" id="UP001279734"/>
    </source>
</evidence>
<dbReference type="InterPro" id="IPR000209">
    <property type="entry name" value="Peptidase_S8/S53_dom"/>
</dbReference>
<dbReference type="CDD" id="cd02120">
    <property type="entry name" value="PA_subtilisin_like"/>
    <property type="match status" value="1"/>
</dbReference>
<evidence type="ECO:0000256" key="2">
    <source>
        <dbReference type="ARBA" id="ARBA00022670"/>
    </source>
</evidence>
<dbReference type="InterPro" id="IPR037045">
    <property type="entry name" value="S8pro/Inhibitor_I9_sf"/>
</dbReference>
<gene>
    <name evidence="12" type="ORF">Nepgr_013024</name>
</gene>
<reference evidence="12" key="1">
    <citation type="submission" date="2023-05" db="EMBL/GenBank/DDBJ databases">
        <title>Nepenthes gracilis genome sequencing.</title>
        <authorList>
            <person name="Fukushima K."/>
        </authorList>
    </citation>
    <scope>NUCLEOTIDE SEQUENCE</scope>
    <source>
        <strain evidence="12">SING2019-196</strain>
    </source>
</reference>
<accession>A0AAD3SH10</accession>
<dbReference type="PROSITE" id="PS00137">
    <property type="entry name" value="SUBTILASE_HIS"/>
    <property type="match status" value="1"/>
</dbReference>
<dbReference type="InterPro" id="IPR015500">
    <property type="entry name" value="Peptidase_S8_subtilisin-rel"/>
</dbReference>
<feature type="domain" description="Peptidase S8/S53" evidence="8">
    <location>
        <begin position="129"/>
        <end position="569"/>
    </location>
</feature>
<evidence type="ECO:0000313" key="12">
    <source>
        <dbReference type="EMBL" id="GMH11183.1"/>
    </source>
</evidence>
<evidence type="ECO:0000256" key="3">
    <source>
        <dbReference type="ARBA" id="ARBA00022729"/>
    </source>
</evidence>
<feature type="domain" description="Subtilisin-like protease fibronectin type-III" evidence="11">
    <location>
        <begin position="626"/>
        <end position="724"/>
    </location>
</feature>
<keyword evidence="13" id="KW-1185">Reference proteome</keyword>
<keyword evidence="3" id="KW-0732">Signal</keyword>
<dbReference type="GO" id="GO:0004252">
    <property type="term" value="F:serine-type endopeptidase activity"/>
    <property type="evidence" value="ECO:0007669"/>
    <property type="project" value="UniProtKB-UniRule"/>
</dbReference>
<dbReference type="InterPro" id="IPR045051">
    <property type="entry name" value="SBT"/>
</dbReference>
<dbReference type="PROSITE" id="PS51892">
    <property type="entry name" value="SUBTILASE"/>
    <property type="match status" value="1"/>
</dbReference>
<dbReference type="InterPro" id="IPR036852">
    <property type="entry name" value="Peptidase_S8/S53_dom_sf"/>
</dbReference>
<keyword evidence="2 7" id="KW-0645">Protease</keyword>
<sequence length="729" mass="78156">MAMRVDPLSFLLHALCDGDIESLMVMQIYIVYMGSLPHSQSEYSPASHHLSLLQEVLKESSVEDSLIRSYKRSFNGFAAKLIDKERQKLIGMKGVVSVFPSRTLHLQTTRSWDFMGFPETIHRNPTVESNVIIGVIDSGIWPESESFNDEGLGPVPKKWKGACHGGLNFTCNKKIIGARYYSALSDKSARDIVGHGTHVASTAAGRIVKNASFYGIGNGDARGGVPSARIAAYKVCNESSCSDVDILAAFDDAIADGVDIITISIGADSAVELNRDVIAIGAFHAMAKGVLTSHSAGNSGPSARTTNSVAPWLLSVAASNTDRRFFDRVVLGNGAELAGVSIHSFTLHDKMLPLLYGEDAGTSCDSSIVRECFVGCLDRDLVRGKIVICDGSDSLDSAKSAGAVGVIVQNYHDEDVSFIVPLPAAELSSKDLDVVKNYKNSTKNPHAGISKSAATKVKAPVVVNFSSRGPNTIVPEILKPDISAPGVEILAAYSPVAPVSESSFDKRSANYSILSGTSMSCPHATGAAAYVKSLNPHWSPSAIKSALMTTAWPMDPKQNEDAEFAYGSGHIDPVKAANPGLIYESSKVDFIKFLCDMGYDQEKIKRISGDNVNCLQKSGKKGSPKDLNYPSMAVSVRPNKPFKVEFHRTVTNVCSVNSTYEAKVDTRSKIQITVVPSTLSFNSMERNKSFVVTVAGKSLPAKALASASLLWSDGSHEVRSPLVVYASDR</sequence>
<evidence type="ECO:0000256" key="7">
    <source>
        <dbReference type="PROSITE-ProRule" id="PRU01240"/>
    </source>
</evidence>
<dbReference type="Pfam" id="PF02225">
    <property type="entry name" value="PA"/>
    <property type="match status" value="1"/>
</dbReference>
<dbReference type="GO" id="GO:0006508">
    <property type="term" value="P:proteolysis"/>
    <property type="evidence" value="ECO:0007669"/>
    <property type="project" value="UniProtKB-KW"/>
</dbReference>
<dbReference type="Proteomes" id="UP001279734">
    <property type="component" value="Unassembled WGS sequence"/>
</dbReference>
<dbReference type="PANTHER" id="PTHR10795">
    <property type="entry name" value="PROPROTEIN CONVERTASE SUBTILISIN/KEXIN"/>
    <property type="match status" value="1"/>
</dbReference>
<dbReference type="InterPro" id="IPR034197">
    <property type="entry name" value="Peptidases_S8_3"/>
</dbReference>
<dbReference type="Gene3D" id="3.50.30.30">
    <property type="match status" value="1"/>
</dbReference>
<dbReference type="EMBL" id="BSYO01000010">
    <property type="protein sequence ID" value="GMH11183.1"/>
    <property type="molecule type" value="Genomic_DNA"/>
</dbReference>
<dbReference type="FunFam" id="2.60.40.2310:FF:000001">
    <property type="entry name" value="Subtilisin-like protease SBT1.5"/>
    <property type="match status" value="1"/>
</dbReference>
<dbReference type="PROSITE" id="PS00138">
    <property type="entry name" value="SUBTILASE_SER"/>
    <property type="match status" value="1"/>
</dbReference>
<comment type="similarity">
    <text evidence="1 7">Belongs to the peptidase S8 family.</text>
</comment>
<proteinExistence type="inferred from homology"/>
<feature type="domain" description="Inhibitor I9" evidence="10">
    <location>
        <begin position="29"/>
        <end position="107"/>
    </location>
</feature>
<dbReference type="FunFam" id="3.40.50.200:FF:000006">
    <property type="entry name" value="Subtilisin-like protease SBT1.5"/>
    <property type="match status" value="1"/>
</dbReference>
<evidence type="ECO:0000256" key="1">
    <source>
        <dbReference type="ARBA" id="ARBA00011073"/>
    </source>
</evidence>
<dbReference type="Pfam" id="PF05922">
    <property type="entry name" value="Inhibitor_I9"/>
    <property type="match status" value="1"/>
</dbReference>
<keyword evidence="5 7" id="KW-0720">Serine protease</keyword>
<feature type="active site" description="Charge relay system" evidence="6 7">
    <location>
        <position position="195"/>
    </location>
</feature>
<feature type="domain" description="PA" evidence="9">
    <location>
        <begin position="372"/>
        <end position="455"/>
    </location>
</feature>
<evidence type="ECO:0000256" key="4">
    <source>
        <dbReference type="ARBA" id="ARBA00022801"/>
    </source>
</evidence>
<dbReference type="Pfam" id="PF00082">
    <property type="entry name" value="Peptidase_S8"/>
    <property type="match status" value="1"/>
</dbReference>
<keyword evidence="4 7" id="KW-0378">Hydrolase</keyword>
<protein>
    <submittedName>
        <fullName evidence="12">Uncharacterized protein</fullName>
    </submittedName>
</protein>
<comment type="caution">
    <text evidence="12">The sequence shown here is derived from an EMBL/GenBank/DDBJ whole genome shotgun (WGS) entry which is preliminary data.</text>
</comment>
<evidence type="ECO:0000259" key="10">
    <source>
        <dbReference type="Pfam" id="PF05922"/>
    </source>
</evidence>
<dbReference type="InterPro" id="IPR010259">
    <property type="entry name" value="S8pro/Inhibitor_I9"/>
</dbReference>
<dbReference type="SUPFAM" id="SSF52743">
    <property type="entry name" value="Subtilisin-like"/>
    <property type="match status" value="1"/>
</dbReference>
<dbReference type="AlphaFoldDB" id="A0AAD3SH10"/>
<evidence type="ECO:0000259" key="9">
    <source>
        <dbReference type="Pfam" id="PF02225"/>
    </source>
</evidence>
<feature type="active site" description="Charge relay system" evidence="6 7">
    <location>
        <position position="518"/>
    </location>
</feature>
<name>A0AAD3SH10_NEPGR</name>
<evidence type="ECO:0000259" key="11">
    <source>
        <dbReference type="Pfam" id="PF17766"/>
    </source>
</evidence>